<dbReference type="InterPro" id="IPR006059">
    <property type="entry name" value="SBP"/>
</dbReference>
<dbReference type="GO" id="GO:0015888">
    <property type="term" value="P:thiamine transport"/>
    <property type="evidence" value="ECO:0007669"/>
    <property type="project" value="TreeGrafter"/>
</dbReference>
<dbReference type="PANTHER" id="PTHR30006">
    <property type="entry name" value="THIAMINE-BINDING PERIPLASMIC PROTEIN-RELATED"/>
    <property type="match status" value="1"/>
</dbReference>
<keyword evidence="2" id="KW-0574">Periplasm</keyword>
<dbReference type="PANTHER" id="PTHR30006:SF2">
    <property type="entry name" value="ABC TRANSPORTER SUBSTRATE-BINDING PROTEIN"/>
    <property type="match status" value="1"/>
</dbReference>
<dbReference type="RefSeq" id="WP_115729910.1">
    <property type="nucleotide sequence ID" value="NZ_BAAAVY010000015.1"/>
</dbReference>
<evidence type="ECO:0000313" key="5">
    <source>
        <dbReference type="Proteomes" id="UP000254701"/>
    </source>
</evidence>
<protein>
    <submittedName>
        <fullName evidence="4">Spermidine/putrescine-binding periplasmic protein</fullName>
    </submittedName>
</protein>
<dbReference type="GO" id="GO:0030975">
    <property type="term" value="F:thiamine binding"/>
    <property type="evidence" value="ECO:0007669"/>
    <property type="project" value="TreeGrafter"/>
</dbReference>
<feature type="chain" id="PRO_5016763449" evidence="3">
    <location>
        <begin position="27"/>
        <end position="346"/>
    </location>
</feature>
<dbReference type="Proteomes" id="UP000254701">
    <property type="component" value="Unassembled WGS sequence"/>
</dbReference>
<dbReference type="CDD" id="cd13589">
    <property type="entry name" value="PBP2_polyamine_RpCGA009"/>
    <property type="match status" value="1"/>
</dbReference>
<evidence type="ECO:0000256" key="2">
    <source>
        <dbReference type="ARBA" id="ARBA00022764"/>
    </source>
</evidence>
<dbReference type="Pfam" id="PF13416">
    <property type="entry name" value="SBP_bac_8"/>
    <property type="match status" value="1"/>
</dbReference>
<feature type="signal peptide" evidence="3">
    <location>
        <begin position="1"/>
        <end position="26"/>
    </location>
</feature>
<evidence type="ECO:0000313" key="4">
    <source>
        <dbReference type="EMBL" id="SUU87393.1"/>
    </source>
</evidence>
<name>A0A380WEE6_AMIAI</name>
<dbReference type="Gene3D" id="3.40.190.10">
    <property type="entry name" value="Periplasmic binding protein-like II"/>
    <property type="match status" value="2"/>
</dbReference>
<dbReference type="GO" id="GO:0030288">
    <property type="term" value="C:outer membrane-bounded periplasmic space"/>
    <property type="evidence" value="ECO:0007669"/>
    <property type="project" value="TreeGrafter"/>
</dbReference>
<keyword evidence="1 3" id="KW-0732">Signal</keyword>
<dbReference type="SUPFAM" id="SSF53850">
    <property type="entry name" value="Periplasmic binding protein-like II"/>
    <property type="match status" value="1"/>
</dbReference>
<accession>A0A380WEE6</accession>
<dbReference type="EMBL" id="UFSM01000001">
    <property type="protein sequence ID" value="SUU87393.1"/>
    <property type="molecule type" value="Genomic_DNA"/>
</dbReference>
<organism evidence="4 5">
    <name type="scientific">Aminobacter aminovorans</name>
    <name type="common">Chelatobacter heintzii</name>
    <dbReference type="NCBI Taxonomy" id="83263"/>
    <lineage>
        <taxon>Bacteria</taxon>
        <taxon>Pseudomonadati</taxon>
        <taxon>Pseudomonadota</taxon>
        <taxon>Alphaproteobacteria</taxon>
        <taxon>Hyphomicrobiales</taxon>
        <taxon>Phyllobacteriaceae</taxon>
        <taxon>Aminobacter</taxon>
    </lineage>
</organism>
<sequence length="346" mass="37223">MTRLHTLLAAGVAGLATTLVAAPALAQGKTLTISWWGFNGDKLDEYIVKPFKEKCGCEIVFETGNNADRLNKIKIRNGEGVDVAYFTDAYSQIGIKEGVFQPIDKSKVPNLEGLYDLAKAPQGEFGPAYTIGRVGVIYDTAKVKAPITSWNDLWKEDFKASLSLPGITTTAGPMAVMIAGTHAGVDPFTDTDGAFKAIEALKPNVVKNYNTGSELVNLFSTGEISASVAQDFTLAQIQAAVPTAAWANLSDGAIATLNTINIPKGAANVELAHEFINFVLSKEVQQKTAENGVDAPVVKAVELTPEQAKLWTYGADMIASLKQVDYEKLNSAKTDWVDRWNEVFGM</sequence>
<reference evidence="4 5" key="1">
    <citation type="submission" date="2018-06" db="EMBL/GenBank/DDBJ databases">
        <authorList>
            <consortium name="Pathogen Informatics"/>
            <person name="Doyle S."/>
        </authorList>
    </citation>
    <scope>NUCLEOTIDE SEQUENCE [LARGE SCALE GENOMIC DNA]</scope>
    <source>
        <strain evidence="4 5">NCTC10684</strain>
    </source>
</reference>
<evidence type="ECO:0000256" key="1">
    <source>
        <dbReference type="ARBA" id="ARBA00022729"/>
    </source>
</evidence>
<evidence type="ECO:0000256" key="3">
    <source>
        <dbReference type="SAM" id="SignalP"/>
    </source>
</evidence>
<dbReference type="AlphaFoldDB" id="A0A380WEE6"/>
<dbReference type="GO" id="GO:0030976">
    <property type="term" value="F:thiamine pyrophosphate binding"/>
    <property type="evidence" value="ECO:0007669"/>
    <property type="project" value="TreeGrafter"/>
</dbReference>
<dbReference type="OrthoDB" id="6776301at2"/>
<gene>
    <name evidence="4" type="primary">potD_3</name>
    <name evidence="4" type="ORF">NCTC10684_00591</name>
</gene>
<proteinExistence type="predicted"/>